<protein>
    <submittedName>
        <fullName evidence="1">Uncharacterized protein</fullName>
    </submittedName>
</protein>
<reference evidence="1 2" key="1">
    <citation type="submission" date="2015-06" db="EMBL/GenBank/DDBJ databases">
        <title>Genome sequence of Pseudoalteromonas peptidolytica.</title>
        <authorList>
            <person name="Xie B.-B."/>
            <person name="Rong J.-C."/>
            <person name="Qin Q.-L."/>
            <person name="Zhang Y.-Z."/>
        </authorList>
    </citation>
    <scope>NUCLEOTIDE SEQUENCE [LARGE SCALE GENOMIC DNA]</scope>
    <source>
        <strain evidence="1 2">F12-50-A1</strain>
    </source>
</reference>
<comment type="caution">
    <text evidence="1">The sequence shown here is derived from an EMBL/GenBank/DDBJ whole genome shotgun (WGS) entry which is preliminary data.</text>
</comment>
<dbReference type="EMBL" id="AQHF01000028">
    <property type="protein sequence ID" value="MBE0347923.1"/>
    <property type="molecule type" value="Genomic_DNA"/>
</dbReference>
<proteinExistence type="predicted"/>
<sequence>MSTLNTLINDEAVKEIVHRWGSPAYIDTSSENKGARNYYLHGFVGRVPTPAELLYGTFAMKEGDVVTADATEKYGFSLDLHFPHLGSIELSCDHTDNHSRAVFGQSVRASGLILPEGVRLESAIEGMQTLPPLEGVTTSWMMDFSFDGQKEYTWNAGNRNGVIQAGRENKLTSGDLPTWFMISESSSLPTMQSYKVYAPKSATNPDGTKVTGYVSHMFYDYQPERRPIIVGTIGLVGSGADLQIELPRRGYEFETITPLSLRIMMQ</sequence>
<gene>
    <name evidence="1" type="ORF">PPEP_a4305</name>
</gene>
<name>A0A8I0MZ11_9GAMM</name>
<dbReference type="AlphaFoldDB" id="A0A8I0MZ11"/>
<keyword evidence="2" id="KW-1185">Reference proteome</keyword>
<dbReference type="RefSeq" id="WP_147388901.1">
    <property type="nucleotide sequence ID" value="NZ_AQHF01000028.1"/>
</dbReference>
<accession>A0A8I0MZ11</accession>
<dbReference type="Proteomes" id="UP000660708">
    <property type="component" value="Unassembled WGS sequence"/>
</dbReference>
<organism evidence="1 2">
    <name type="scientific">Pseudoalteromonas peptidolytica F12-50-A1</name>
    <dbReference type="NCBI Taxonomy" id="1315280"/>
    <lineage>
        <taxon>Bacteria</taxon>
        <taxon>Pseudomonadati</taxon>
        <taxon>Pseudomonadota</taxon>
        <taxon>Gammaproteobacteria</taxon>
        <taxon>Alteromonadales</taxon>
        <taxon>Pseudoalteromonadaceae</taxon>
        <taxon>Pseudoalteromonas</taxon>
    </lineage>
</organism>
<evidence type="ECO:0000313" key="2">
    <source>
        <dbReference type="Proteomes" id="UP000660708"/>
    </source>
</evidence>
<evidence type="ECO:0000313" key="1">
    <source>
        <dbReference type="EMBL" id="MBE0347923.1"/>
    </source>
</evidence>